<sequence length="601" mass="67364">MRNTLALIVVLLMAGVGAMAQVVLTPLQQEPRQQERWDIEMRTTTNALSLPFFDDFAASYPVPDPDRWKNGGVYISYRYAFEPITKNVASFDGLNAKGMPYAPGSVGTGPSDTLTSQPILLGGLNPADSVYLSFYWQSGGLGDIPDRLEQVSLLVEFKDASGNWQQVWRQPGLGEATSFAQSFIGVRDAKFFHDDFQFRFRSIGQRNGLADVWNVDYVVLDKNRRRGQNVTRDIAISEGISKLLKHYTAMPAKQFLLNPAGELAEEVTATVNNLGGLPGAISWRGYIKRLNTTAADTFLRNQALIPSQARQFPVSGTPTLANLMLPQDQFALVHGIILNTNELDIRQRANDSTERKTEFANYYAYDDGTAEAGFSFVGSSSTQVAQRYDLNQPDQVEAFRIYFPRVRTNLAGTSLTFKVWDDEDGVPGKILYQQNFQIQYSDSLNQFYEVQLSKLVPVEGRFYIGWQQPGSLFVNVGFDRNERATGRRFLFTASNNWTEETELDGAIMMRPVMAGEALGVEEELEAARIKVFPNPSTGKVFIEGEYESLRVYDITGREVYRHKFSGENTPLTLNGLAPGLYTLRIQTRRALITKKIILTKL</sequence>
<name>A0ABW5IIN9_9BACT</name>
<evidence type="ECO:0000259" key="2">
    <source>
        <dbReference type="Pfam" id="PF18962"/>
    </source>
</evidence>
<feature type="chain" id="PRO_5046126449" evidence="1">
    <location>
        <begin position="21"/>
        <end position="601"/>
    </location>
</feature>
<keyword evidence="1" id="KW-0732">Signal</keyword>
<evidence type="ECO:0000313" key="4">
    <source>
        <dbReference type="Proteomes" id="UP001597544"/>
    </source>
</evidence>
<dbReference type="EMBL" id="JBHULU010000009">
    <property type="protein sequence ID" value="MFD2513509.1"/>
    <property type="molecule type" value="Genomic_DNA"/>
</dbReference>
<accession>A0ABW5IIN9</accession>
<feature type="domain" description="Secretion system C-terminal sorting" evidence="2">
    <location>
        <begin position="531"/>
        <end position="597"/>
    </location>
</feature>
<protein>
    <submittedName>
        <fullName evidence="3">T9SS type A sorting domain-containing protein</fullName>
    </submittedName>
</protein>
<dbReference type="Pfam" id="PF18962">
    <property type="entry name" value="Por_Secre_tail"/>
    <property type="match status" value="1"/>
</dbReference>
<evidence type="ECO:0000313" key="3">
    <source>
        <dbReference type="EMBL" id="MFD2513509.1"/>
    </source>
</evidence>
<evidence type="ECO:0000256" key="1">
    <source>
        <dbReference type="SAM" id="SignalP"/>
    </source>
</evidence>
<proteinExistence type="predicted"/>
<keyword evidence="4" id="KW-1185">Reference proteome</keyword>
<dbReference type="Proteomes" id="UP001597544">
    <property type="component" value="Unassembled WGS sequence"/>
</dbReference>
<dbReference type="NCBIfam" id="TIGR04183">
    <property type="entry name" value="Por_Secre_tail"/>
    <property type="match status" value="1"/>
</dbReference>
<comment type="caution">
    <text evidence="3">The sequence shown here is derived from an EMBL/GenBank/DDBJ whole genome shotgun (WGS) entry which is preliminary data.</text>
</comment>
<reference evidence="4" key="1">
    <citation type="journal article" date="2019" name="Int. J. Syst. Evol. Microbiol.">
        <title>The Global Catalogue of Microorganisms (GCM) 10K type strain sequencing project: providing services to taxonomists for standard genome sequencing and annotation.</title>
        <authorList>
            <consortium name="The Broad Institute Genomics Platform"/>
            <consortium name="The Broad Institute Genome Sequencing Center for Infectious Disease"/>
            <person name="Wu L."/>
            <person name="Ma J."/>
        </authorList>
    </citation>
    <scope>NUCLEOTIDE SEQUENCE [LARGE SCALE GENOMIC DNA]</scope>
    <source>
        <strain evidence="4">KCTC 42498</strain>
    </source>
</reference>
<gene>
    <name evidence="3" type="ORF">ACFSRY_06500</name>
</gene>
<dbReference type="RefSeq" id="WP_377504240.1">
    <property type="nucleotide sequence ID" value="NZ_JBHULU010000009.1"/>
</dbReference>
<dbReference type="InterPro" id="IPR026444">
    <property type="entry name" value="Secre_tail"/>
</dbReference>
<feature type="signal peptide" evidence="1">
    <location>
        <begin position="1"/>
        <end position="20"/>
    </location>
</feature>
<organism evidence="3 4">
    <name type="scientific">Pontibacter locisalis</name>
    <dbReference type="NCBI Taxonomy" id="1719035"/>
    <lineage>
        <taxon>Bacteria</taxon>
        <taxon>Pseudomonadati</taxon>
        <taxon>Bacteroidota</taxon>
        <taxon>Cytophagia</taxon>
        <taxon>Cytophagales</taxon>
        <taxon>Hymenobacteraceae</taxon>
        <taxon>Pontibacter</taxon>
    </lineage>
</organism>